<name>R9ICW3_9BACT</name>
<sequence length="107" mass="12237">MDIDMCKSFTAIEMIDRKTENTVASIQGTMYFGKILPHARINLEGYVMRSGLGTMWFIATHYVLASTVESIQKEINHMKKMHPNAKISVTERGKQFIDKLKLNISNE</sequence>
<comment type="caution">
    <text evidence="1">The sequence shown here is derived from an EMBL/GenBank/DDBJ whole genome shotgun (WGS) entry which is preliminary data.</text>
</comment>
<dbReference type="PATRIC" id="fig|1235788.3.peg.83"/>
<keyword evidence="2" id="KW-1185">Reference proteome</keyword>
<dbReference type="RefSeq" id="WP_016274585.1">
    <property type="nucleotide sequence ID" value="NZ_KE159493.1"/>
</dbReference>
<proteinExistence type="predicted"/>
<reference evidence="1 2" key="1">
    <citation type="submission" date="2013-04" db="EMBL/GenBank/DDBJ databases">
        <title>The Genome Sequence of Bacteroides massiliensis dnLKV3.</title>
        <authorList>
            <consortium name="The Broad Institute Genomics Platform"/>
            <consortium name="The Broad Institute Genome Sequencing Center for Infectious Disease"/>
            <person name="Earl A."/>
            <person name="Xavier R."/>
            <person name="Kuhn K."/>
            <person name="Stappenbeck T."/>
            <person name="Walker B."/>
            <person name="Young S."/>
            <person name="Zeng Q."/>
            <person name="Gargeya S."/>
            <person name="Fitzgerald M."/>
            <person name="Haas B."/>
            <person name="Abouelleil A."/>
            <person name="Allen A.W."/>
            <person name="Alvarado L."/>
            <person name="Arachchi H.M."/>
            <person name="Berlin A.M."/>
            <person name="Chapman S.B."/>
            <person name="Gainer-Dewar J."/>
            <person name="Goldberg J."/>
            <person name="Griggs A."/>
            <person name="Gujja S."/>
            <person name="Hansen M."/>
            <person name="Howarth C."/>
            <person name="Imamovic A."/>
            <person name="Ireland A."/>
            <person name="Larimer J."/>
            <person name="McCowan C."/>
            <person name="Murphy C."/>
            <person name="Pearson M."/>
            <person name="Poon T.W."/>
            <person name="Priest M."/>
            <person name="Roberts A."/>
            <person name="Saif S."/>
            <person name="Shea T."/>
            <person name="Sisk P."/>
            <person name="Sykes S."/>
            <person name="Wortman J."/>
            <person name="Nusbaum C."/>
            <person name="Birren B."/>
        </authorList>
    </citation>
    <scope>NUCLEOTIDE SEQUENCE [LARGE SCALE GENOMIC DNA]</scope>
    <source>
        <strain evidence="2">dnLKV3</strain>
    </source>
</reference>
<protein>
    <submittedName>
        <fullName evidence="1">Uncharacterized protein</fullName>
    </submittedName>
</protein>
<gene>
    <name evidence="1" type="ORF">C802_00091</name>
</gene>
<dbReference type="Proteomes" id="UP000014200">
    <property type="component" value="Unassembled WGS sequence"/>
</dbReference>
<evidence type="ECO:0000313" key="2">
    <source>
        <dbReference type="Proteomes" id="UP000014200"/>
    </source>
</evidence>
<dbReference type="AlphaFoldDB" id="R9ICW3"/>
<dbReference type="STRING" id="1235788.C802_00091"/>
<organism evidence="1 2">
    <name type="scientific">Phocaeicola sartorii</name>
    <dbReference type="NCBI Taxonomy" id="671267"/>
    <lineage>
        <taxon>Bacteria</taxon>
        <taxon>Pseudomonadati</taxon>
        <taxon>Bacteroidota</taxon>
        <taxon>Bacteroidia</taxon>
        <taxon>Bacteroidales</taxon>
        <taxon>Bacteroidaceae</taxon>
        <taxon>Phocaeicola</taxon>
    </lineage>
</organism>
<evidence type="ECO:0000313" key="1">
    <source>
        <dbReference type="EMBL" id="EOS16412.1"/>
    </source>
</evidence>
<dbReference type="HOGENOM" id="CLU_2204757_0_0_10"/>
<dbReference type="EMBL" id="ASSP01000003">
    <property type="protein sequence ID" value="EOS16412.1"/>
    <property type="molecule type" value="Genomic_DNA"/>
</dbReference>
<accession>R9ICW3</accession>